<evidence type="ECO:0000313" key="3">
    <source>
        <dbReference type="Proteomes" id="UP000199426"/>
    </source>
</evidence>
<dbReference type="Proteomes" id="UP000199426">
    <property type="component" value="Unassembled WGS sequence"/>
</dbReference>
<reference evidence="2 4" key="2">
    <citation type="submission" date="2018-06" db="EMBL/GenBank/DDBJ databases">
        <authorList>
            <consortium name="Pathogen Informatics"/>
            <person name="Doyle S."/>
        </authorList>
    </citation>
    <scope>NUCLEOTIDE SEQUENCE [LARGE SCALE GENOMIC DNA]</scope>
    <source>
        <strain evidence="2 4">NCTC13492</strain>
    </source>
</reference>
<gene>
    <name evidence="2" type="ORF">NCTC13492_00684</name>
    <name evidence="1" type="ORF">SAMN05421542_2538</name>
</gene>
<evidence type="ECO:0000313" key="1">
    <source>
        <dbReference type="EMBL" id="SDJ00256.1"/>
    </source>
</evidence>
<evidence type="ECO:0000313" key="2">
    <source>
        <dbReference type="EMBL" id="SQB27004.1"/>
    </source>
</evidence>
<protein>
    <submittedName>
        <fullName evidence="2">Uncharacterized protein</fullName>
    </submittedName>
</protein>
<dbReference type="EMBL" id="UAWB01000002">
    <property type="protein sequence ID" value="SQB27004.1"/>
    <property type="molecule type" value="Genomic_DNA"/>
</dbReference>
<proteinExistence type="predicted"/>
<dbReference type="Proteomes" id="UP000251670">
    <property type="component" value="Unassembled WGS sequence"/>
</dbReference>
<name>A0A2X2VEP4_CHRJE</name>
<dbReference type="EMBL" id="FNEG01000003">
    <property type="protein sequence ID" value="SDJ00256.1"/>
    <property type="molecule type" value="Genomic_DNA"/>
</dbReference>
<accession>A0A2X2VEP4</accession>
<evidence type="ECO:0000313" key="4">
    <source>
        <dbReference type="Proteomes" id="UP000251670"/>
    </source>
</evidence>
<dbReference type="AlphaFoldDB" id="A0A2X2VEP4"/>
<dbReference type="RefSeq" id="WP_089736805.1">
    <property type="nucleotide sequence ID" value="NZ_FNEG01000003.1"/>
</dbReference>
<sequence>MGVFIIKRVFTLSYKKKLVVAGVIKDIDKKNINKSNSLLISEDTKLPIQELNEVLIEDVVYQAFTFDLDTLDTILLQDIMKLKEGYELEII</sequence>
<keyword evidence="3" id="KW-1185">Reference proteome</keyword>
<reference evidence="1 3" key="1">
    <citation type="submission" date="2016-10" db="EMBL/GenBank/DDBJ databases">
        <authorList>
            <person name="Varghese N."/>
            <person name="Submissions S."/>
        </authorList>
    </citation>
    <scope>NUCLEOTIDE SEQUENCE [LARGE SCALE GENOMIC DNA]</scope>
    <source>
        <strain evidence="1 3">DSM 19299</strain>
    </source>
</reference>
<organism evidence="2 4">
    <name type="scientific">Chryseobacterium jejuense</name>
    <dbReference type="NCBI Taxonomy" id="445960"/>
    <lineage>
        <taxon>Bacteria</taxon>
        <taxon>Pseudomonadati</taxon>
        <taxon>Bacteroidota</taxon>
        <taxon>Flavobacteriia</taxon>
        <taxon>Flavobacteriales</taxon>
        <taxon>Weeksellaceae</taxon>
        <taxon>Chryseobacterium group</taxon>
        <taxon>Chryseobacterium</taxon>
    </lineage>
</organism>